<evidence type="ECO:0000313" key="1">
    <source>
        <dbReference type="EMBL" id="EEX75808.1"/>
    </source>
</evidence>
<organism evidence="1 2">
    <name type="scientific">Leptotrichia hofstadii F0254</name>
    <dbReference type="NCBI Taxonomy" id="634994"/>
    <lineage>
        <taxon>Bacteria</taxon>
        <taxon>Fusobacteriati</taxon>
        <taxon>Fusobacteriota</taxon>
        <taxon>Fusobacteriia</taxon>
        <taxon>Fusobacteriales</taxon>
        <taxon>Leptotrichiaceae</taxon>
        <taxon>Leptotrichia</taxon>
    </lineage>
</organism>
<protein>
    <submittedName>
        <fullName evidence="1">Uncharacterized protein</fullName>
    </submittedName>
</protein>
<dbReference type="STRING" id="634994.GCWU000323_00019"/>
<gene>
    <name evidence="1" type="ORF">GCWU000323_00019</name>
</gene>
<dbReference type="Proteomes" id="UP000006233">
    <property type="component" value="Unassembled WGS sequence"/>
</dbReference>
<reference evidence="1 2" key="1">
    <citation type="submission" date="2009-09" db="EMBL/GenBank/DDBJ databases">
        <authorList>
            <person name="Weinstock G."/>
            <person name="Sodergren E."/>
            <person name="Clifton S."/>
            <person name="Fulton L."/>
            <person name="Fulton B."/>
            <person name="Courtney L."/>
            <person name="Fronick C."/>
            <person name="Harrison M."/>
            <person name="Strong C."/>
            <person name="Farmer C."/>
            <person name="Delahaunty K."/>
            <person name="Markovic C."/>
            <person name="Hall O."/>
            <person name="Minx P."/>
            <person name="Tomlinson C."/>
            <person name="Mitreva M."/>
            <person name="Nelson J."/>
            <person name="Hou S."/>
            <person name="Wollam A."/>
            <person name="Pepin K.H."/>
            <person name="Johnson M."/>
            <person name="Bhonagiri V."/>
            <person name="Nash W.E."/>
            <person name="Warren W."/>
            <person name="Chinwalla A."/>
            <person name="Mardis E.R."/>
            <person name="Wilson R.K."/>
        </authorList>
    </citation>
    <scope>NUCLEOTIDE SEQUENCE [LARGE SCALE GENOMIC DNA]</scope>
    <source>
        <strain evidence="1 2">F0254</strain>
    </source>
</reference>
<accession>C9MU01</accession>
<comment type="caution">
    <text evidence="1">The sequence shown here is derived from an EMBL/GenBank/DDBJ whole genome shotgun (WGS) entry which is preliminary data.</text>
</comment>
<name>C9MU01_9FUSO</name>
<sequence length="53" mass="6353">MDKAEDFFLMDIFVFNDYLGKGVKEKLQPLPIAEEFAQKILEKRKKIQMLKYI</sequence>
<dbReference type="EMBL" id="ACVB02000005">
    <property type="protein sequence ID" value="EEX75808.1"/>
    <property type="molecule type" value="Genomic_DNA"/>
</dbReference>
<dbReference type="eggNOG" id="COG1502">
    <property type="taxonomic scope" value="Bacteria"/>
</dbReference>
<proteinExistence type="predicted"/>
<dbReference type="AlphaFoldDB" id="C9MU01"/>
<evidence type="ECO:0000313" key="2">
    <source>
        <dbReference type="Proteomes" id="UP000006233"/>
    </source>
</evidence>
<dbReference type="HOGENOM" id="CLU_3063032_0_0_0"/>